<feature type="transmembrane region" description="Helical" evidence="7">
    <location>
        <begin position="37"/>
        <end position="55"/>
    </location>
</feature>
<evidence type="ECO:0000313" key="9">
    <source>
        <dbReference type="EMBL" id="CAA9353740.1"/>
    </source>
</evidence>
<proteinExistence type="inferred from homology"/>
<keyword evidence="3 6" id="KW-0378">Hydrolase</keyword>
<evidence type="ECO:0000256" key="7">
    <source>
        <dbReference type="SAM" id="Phobius"/>
    </source>
</evidence>
<keyword evidence="7" id="KW-1133">Transmembrane helix</keyword>
<evidence type="ECO:0000256" key="1">
    <source>
        <dbReference type="ARBA" id="ARBA00022670"/>
    </source>
</evidence>
<dbReference type="InterPro" id="IPR052173">
    <property type="entry name" value="Beta-lactam_resp_regulator"/>
</dbReference>
<keyword evidence="4 6" id="KW-0862">Zinc</keyword>
<feature type="transmembrane region" description="Helical" evidence="7">
    <location>
        <begin position="175"/>
        <end position="195"/>
    </location>
</feature>
<dbReference type="AlphaFoldDB" id="A0A6J4MBV9"/>
<dbReference type="EMBL" id="CADCTW010000179">
    <property type="protein sequence ID" value="CAA9353740.1"/>
    <property type="molecule type" value="Genomic_DNA"/>
</dbReference>
<evidence type="ECO:0000256" key="3">
    <source>
        <dbReference type="ARBA" id="ARBA00022801"/>
    </source>
</evidence>
<reference evidence="9" key="1">
    <citation type="submission" date="2020-02" db="EMBL/GenBank/DDBJ databases">
        <authorList>
            <person name="Meier V. D."/>
        </authorList>
    </citation>
    <scope>NUCLEOTIDE SEQUENCE</scope>
    <source>
        <strain evidence="9">AVDCRST_MAG68</strain>
    </source>
</reference>
<keyword evidence="2" id="KW-0479">Metal-binding</keyword>
<evidence type="ECO:0000256" key="4">
    <source>
        <dbReference type="ARBA" id="ARBA00022833"/>
    </source>
</evidence>
<evidence type="ECO:0000256" key="6">
    <source>
        <dbReference type="RuleBase" id="RU003983"/>
    </source>
</evidence>
<dbReference type="PANTHER" id="PTHR34978:SF3">
    <property type="entry name" value="SLR0241 PROTEIN"/>
    <property type="match status" value="1"/>
</dbReference>
<feature type="transmembrane region" description="Helical" evidence="7">
    <location>
        <begin position="146"/>
        <end position="169"/>
    </location>
</feature>
<gene>
    <name evidence="9" type="ORF">AVDCRST_MAG68-3851</name>
</gene>
<evidence type="ECO:0000256" key="5">
    <source>
        <dbReference type="ARBA" id="ARBA00023049"/>
    </source>
</evidence>
<keyword evidence="7" id="KW-0472">Membrane</keyword>
<evidence type="ECO:0000256" key="2">
    <source>
        <dbReference type="ARBA" id="ARBA00022723"/>
    </source>
</evidence>
<comment type="similarity">
    <text evidence="6">Belongs to the peptidase M48 family.</text>
</comment>
<dbReference type="Gene3D" id="3.30.2010.10">
    <property type="entry name" value="Metalloproteases ('zincins'), catalytic domain"/>
    <property type="match status" value="1"/>
</dbReference>
<feature type="transmembrane region" description="Helical" evidence="7">
    <location>
        <begin position="285"/>
        <end position="302"/>
    </location>
</feature>
<name>A0A6J4MBV9_9BACT</name>
<dbReference type="GO" id="GO:0006508">
    <property type="term" value="P:proteolysis"/>
    <property type="evidence" value="ECO:0007669"/>
    <property type="project" value="UniProtKB-KW"/>
</dbReference>
<comment type="cofactor">
    <cofactor evidence="6">
        <name>Zn(2+)</name>
        <dbReference type="ChEBI" id="CHEBI:29105"/>
    </cofactor>
    <text evidence="6">Binds 1 zinc ion per subunit.</text>
</comment>
<keyword evidence="7" id="KW-0812">Transmembrane</keyword>
<dbReference type="GO" id="GO:0046872">
    <property type="term" value="F:metal ion binding"/>
    <property type="evidence" value="ECO:0007669"/>
    <property type="project" value="UniProtKB-KW"/>
</dbReference>
<organism evidence="9">
    <name type="scientific">uncultured Gemmatimonadota bacterium</name>
    <dbReference type="NCBI Taxonomy" id="203437"/>
    <lineage>
        <taxon>Bacteria</taxon>
        <taxon>Pseudomonadati</taxon>
        <taxon>Gemmatimonadota</taxon>
        <taxon>environmental samples</taxon>
    </lineage>
</organism>
<dbReference type="PANTHER" id="PTHR34978">
    <property type="entry name" value="POSSIBLE SENSOR-TRANSDUCER PROTEIN BLAR"/>
    <property type="match status" value="1"/>
</dbReference>
<protein>
    <recommendedName>
        <fullName evidence="8">Peptidase M48 domain-containing protein</fullName>
    </recommendedName>
</protein>
<dbReference type="GO" id="GO:0004222">
    <property type="term" value="F:metalloendopeptidase activity"/>
    <property type="evidence" value="ECO:0007669"/>
    <property type="project" value="InterPro"/>
</dbReference>
<keyword evidence="1 6" id="KW-0645">Protease</keyword>
<dbReference type="InterPro" id="IPR001915">
    <property type="entry name" value="Peptidase_M48"/>
</dbReference>
<sequence>MFEWFFGPYASLLQGMHVLLFIPGTCGAPVDLLRAVTLLLCAAPGARIWAHCVAYRRLRRRSPVYARDEFSALYELYREAGELVGLRRLPPLHRHADEDPLAFTTGCFRPAVFLAPALVRSLGAEELRAVLVHELVHVRRRDNLRALLGSLLPIGAFVLVLQVAALYALSQVEQQLGFAHAGLIVAAVLTLLWTFRSVAWPRAVFRRELSCDYHVVEVLQNPLVVAASLVQVWRLQKALSSRRGARLIHAQPLLRNGLSVEERVRRLIGYRPDPRRAWFTAARRALTAAVLLWTSLFLWAYHASDVRVQHAEAVSEFVRPQP</sequence>
<keyword evidence="5 6" id="KW-0482">Metalloprotease</keyword>
<feature type="domain" description="Peptidase M48" evidence="8">
    <location>
        <begin position="97"/>
        <end position="251"/>
    </location>
</feature>
<evidence type="ECO:0000259" key="8">
    <source>
        <dbReference type="Pfam" id="PF01435"/>
    </source>
</evidence>
<dbReference type="Pfam" id="PF01435">
    <property type="entry name" value="Peptidase_M48"/>
    <property type="match status" value="1"/>
</dbReference>
<accession>A0A6J4MBV9</accession>